<dbReference type="RefSeq" id="WP_344460198.1">
    <property type="nucleotide sequence ID" value="NZ_BAAANT010000002.1"/>
</dbReference>
<feature type="domain" description="THIF-type NAD/FAD binding fold" evidence="1">
    <location>
        <begin position="129"/>
        <end position="193"/>
    </location>
</feature>
<organism evidence="2 3">
    <name type="scientific">Kitasatospora kazusensis</name>
    <dbReference type="NCBI Taxonomy" id="407974"/>
    <lineage>
        <taxon>Bacteria</taxon>
        <taxon>Bacillati</taxon>
        <taxon>Actinomycetota</taxon>
        <taxon>Actinomycetes</taxon>
        <taxon>Kitasatosporales</taxon>
        <taxon>Streptomycetaceae</taxon>
        <taxon>Kitasatospora</taxon>
    </lineage>
</organism>
<dbReference type="InterPro" id="IPR035985">
    <property type="entry name" value="Ubiquitin-activating_enz"/>
</dbReference>
<proteinExistence type="predicted"/>
<evidence type="ECO:0000313" key="2">
    <source>
        <dbReference type="EMBL" id="GAA2131553.1"/>
    </source>
</evidence>
<dbReference type="Proteomes" id="UP001422759">
    <property type="component" value="Unassembled WGS sequence"/>
</dbReference>
<dbReference type="SUPFAM" id="SSF69572">
    <property type="entry name" value="Activating enzymes of the ubiquitin-like proteins"/>
    <property type="match status" value="1"/>
</dbReference>
<protein>
    <submittedName>
        <fullName evidence="2">TOMM leader peptide-binding protein</fullName>
    </submittedName>
</protein>
<sequence length="374" mass="38660">MRPMLKPALSRLWRDRDTLQFGTVRHHARVVEDVGQPVASFLDLVDGTRERSALLEAGERLGLGGGLAEQLLGSLEEGGLLDDAEAAAEALARYPRPQQGLLAPDAASLSLVHPAPGEAPAVLRARSLARVEIRGAGRVGTAIGAVLAAGGVGSVGLVDRGRVSARDCSPAGYPPTDIGRLRSTAAREAVHRAAGAAAGERHRRTPGGEPPPALVVLAPRDGSGAFTGTAAESQQLMRAGVPHLYVGVLEHLGIVGPLVLPGASACGSCATLARRDEDEAWPRLLAQLTGDGPGRPRSAACDSALATAVAGLAALHVQLHLDGGRPPSVDGWCELSAADGMARRLRLRSHPDCGCLWQSVPPQGAARTESTHPR</sequence>
<dbReference type="InterPro" id="IPR000594">
    <property type="entry name" value="ThiF_NAD_FAD-bd"/>
</dbReference>
<comment type="caution">
    <text evidence="2">The sequence shown here is derived from an EMBL/GenBank/DDBJ whole genome shotgun (WGS) entry which is preliminary data.</text>
</comment>
<dbReference type="EMBL" id="BAAANT010000002">
    <property type="protein sequence ID" value="GAA2131553.1"/>
    <property type="molecule type" value="Genomic_DNA"/>
</dbReference>
<evidence type="ECO:0000259" key="1">
    <source>
        <dbReference type="Pfam" id="PF00899"/>
    </source>
</evidence>
<name>A0ABP5KJW1_9ACTN</name>
<accession>A0ABP5KJW1</accession>
<evidence type="ECO:0000313" key="3">
    <source>
        <dbReference type="Proteomes" id="UP001422759"/>
    </source>
</evidence>
<dbReference type="Gene3D" id="3.40.50.720">
    <property type="entry name" value="NAD(P)-binding Rossmann-like Domain"/>
    <property type="match status" value="1"/>
</dbReference>
<reference evidence="3" key="1">
    <citation type="journal article" date="2019" name="Int. J. Syst. Evol. Microbiol.">
        <title>The Global Catalogue of Microorganisms (GCM) 10K type strain sequencing project: providing services to taxonomists for standard genome sequencing and annotation.</title>
        <authorList>
            <consortium name="The Broad Institute Genomics Platform"/>
            <consortium name="The Broad Institute Genome Sequencing Center for Infectious Disease"/>
            <person name="Wu L."/>
            <person name="Ma J."/>
        </authorList>
    </citation>
    <scope>NUCLEOTIDE SEQUENCE [LARGE SCALE GENOMIC DNA]</scope>
    <source>
        <strain evidence="3">JCM 14560</strain>
    </source>
</reference>
<keyword evidence="3" id="KW-1185">Reference proteome</keyword>
<dbReference type="Pfam" id="PF00899">
    <property type="entry name" value="ThiF"/>
    <property type="match status" value="1"/>
</dbReference>
<gene>
    <name evidence="2" type="ORF">GCM10009760_05410</name>
</gene>